<protein>
    <submittedName>
        <fullName evidence="7">Transcriptional regulator, TraR/DksA family</fullName>
    </submittedName>
</protein>
<evidence type="ECO:0000313" key="7">
    <source>
        <dbReference type="EMBL" id="SMQ73869.1"/>
    </source>
</evidence>
<dbReference type="InterPro" id="IPR048487">
    <property type="entry name" value="DksA-like_N"/>
</dbReference>
<dbReference type="GO" id="GO:0008270">
    <property type="term" value="F:zinc ion binding"/>
    <property type="evidence" value="ECO:0007669"/>
    <property type="project" value="UniProtKB-KW"/>
</dbReference>
<evidence type="ECO:0000256" key="4">
    <source>
        <dbReference type="PROSITE-ProRule" id="PRU00510"/>
    </source>
</evidence>
<evidence type="ECO:0000259" key="6">
    <source>
        <dbReference type="Pfam" id="PF21173"/>
    </source>
</evidence>
<evidence type="ECO:0000256" key="1">
    <source>
        <dbReference type="ARBA" id="ARBA00022723"/>
    </source>
</evidence>
<dbReference type="AlphaFoldDB" id="A0A1Y6FGQ8"/>
<evidence type="ECO:0000259" key="5">
    <source>
        <dbReference type="Pfam" id="PF01258"/>
    </source>
</evidence>
<keyword evidence="8" id="KW-1185">Reference proteome</keyword>
<evidence type="ECO:0000313" key="8">
    <source>
        <dbReference type="Proteomes" id="UP000194420"/>
    </source>
</evidence>
<dbReference type="PANTHER" id="PTHR33823">
    <property type="entry name" value="RNA POLYMERASE-BINDING TRANSCRIPTION FACTOR DKSA-RELATED"/>
    <property type="match status" value="1"/>
</dbReference>
<dbReference type="Gene3D" id="1.20.120.910">
    <property type="entry name" value="DksA, coiled-coil domain"/>
    <property type="match status" value="1"/>
</dbReference>
<proteinExistence type="predicted"/>
<dbReference type="EMBL" id="FXWG01000003">
    <property type="protein sequence ID" value="SMQ73869.1"/>
    <property type="molecule type" value="Genomic_DNA"/>
</dbReference>
<keyword evidence="1" id="KW-0479">Metal-binding</keyword>
<dbReference type="Pfam" id="PF21173">
    <property type="entry name" value="DksA-like_N"/>
    <property type="match status" value="1"/>
</dbReference>
<dbReference type="Proteomes" id="UP000194420">
    <property type="component" value="Unassembled WGS sequence"/>
</dbReference>
<feature type="zinc finger region" description="dksA C4-type" evidence="4">
    <location>
        <begin position="81"/>
        <end position="105"/>
    </location>
</feature>
<dbReference type="PROSITE" id="PS51128">
    <property type="entry name" value="ZF_DKSA_2"/>
    <property type="match status" value="1"/>
</dbReference>
<dbReference type="SUPFAM" id="SSF57716">
    <property type="entry name" value="Glucocorticoid receptor-like (DNA-binding domain)"/>
    <property type="match status" value="1"/>
</dbReference>
<feature type="domain" description="Zinc finger DksA/TraR C4-type" evidence="5">
    <location>
        <begin position="76"/>
        <end position="108"/>
    </location>
</feature>
<dbReference type="InterPro" id="IPR000962">
    <property type="entry name" value="Znf_DskA_TraR"/>
</dbReference>
<sequence length="110" mass="12476">MTMSEYSEIEAKLRTRLDDLLTRAEVIEDDLRHPLDDDWEEQAVDLADDEALEGVDDVLRAEIQQIRLALLRIKNGTYGTCAKCGNEIRKERLEARPIATRCINCASEAA</sequence>
<dbReference type="PANTHER" id="PTHR33823:SF4">
    <property type="entry name" value="GENERAL STRESS PROTEIN 16O"/>
    <property type="match status" value="1"/>
</dbReference>
<evidence type="ECO:0000256" key="2">
    <source>
        <dbReference type="ARBA" id="ARBA00022771"/>
    </source>
</evidence>
<reference evidence="8" key="1">
    <citation type="submission" date="2017-04" db="EMBL/GenBank/DDBJ databases">
        <authorList>
            <person name="Varghese N."/>
            <person name="Submissions S."/>
        </authorList>
    </citation>
    <scope>NUCLEOTIDE SEQUENCE [LARGE SCALE GENOMIC DNA]</scope>
</reference>
<gene>
    <name evidence="7" type="ORF">SAMN06297468_2344</name>
</gene>
<keyword evidence="3" id="KW-0862">Zinc</keyword>
<name>A0A1Y6FGQ8_9SPHN</name>
<keyword evidence="2" id="KW-0863">Zinc-finger</keyword>
<feature type="domain" description="DnaK suppressor protein-like N-terminal" evidence="6">
    <location>
        <begin position="11"/>
        <end position="73"/>
    </location>
</feature>
<organism evidence="7 8">
    <name type="scientific">Altererythrobacter xiamenensis</name>
    <dbReference type="NCBI Taxonomy" id="1316679"/>
    <lineage>
        <taxon>Bacteria</taxon>
        <taxon>Pseudomonadati</taxon>
        <taxon>Pseudomonadota</taxon>
        <taxon>Alphaproteobacteria</taxon>
        <taxon>Sphingomonadales</taxon>
        <taxon>Erythrobacteraceae</taxon>
        <taxon>Altererythrobacter</taxon>
    </lineage>
</organism>
<evidence type="ECO:0000256" key="3">
    <source>
        <dbReference type="ARBA" id="ARBA00022833"/>
    </source>
</evidence>
<accession>A0A1Y6FGQ8</accession>
<dbReference type="Pfam" id="PF01258">
    <property type="entry name" value="zf-dskA_traR"/>
    <property type="match status" value="1"/>
</dbReference>